<evidence type="ECO:0000313" key="2">
    <source>
        <dbReference type="EMBL" id="KIW65433.1"/>
    </source>
</evidence>
<protein>
    <recommendedName>
        <fullName evidence="4">Translation machinery-associated protein 7</fullName>
    </recommendedName>
</protein>
<dbReference type="Pfam" id="PF09072">
    <property type="entry name" value="TMA7"/>
    <property type="match status" value="1"/>
</dbReference>
<dbReference type="Proteomes" id="UP000054266">
    <property type="component" value="Unassembled WGS sequence"/>
</dbReference>
<accession>A0A0D2FBP6</accession>
<dbReference type="HOGENOM" id="CLU_184661_2_0_1"/>
<gene>
    <name evidence="2" type="ORF">PV04_07694</name>
</gene>
<dbReference type="STRING" id="5601.A0A0D2FBP6"/>
<name>A0A0D2FBP6_9EURO</name>
<evidence type="ECO:0000256" key="1">
    <source>
        <dbReference type="SAM" id="MobiDB-lite"/>
    </source>
</evidence>
<feature type="compositionally biased region" description="Basic and acidic residues" evidence="1">
    <location>
        <begin position="17"/>
        <end position="47"/>
    </location>
</feature>
<sequence>MGGQSGKVKPLKAPKKEKKEIDEDEAAFKAKQQADAKARKEMAEKAKGKGPLNAGQQGIKKSGKK</sequence>
<dbReference type="AlphaFoldDB" id="A0A0D2FBP6"/>
<organism evidence="2 3">
    <name type="scientific">Phialophora macrospora</name>
    <dbReference type="NCBI Taxonomy" id="1851006"/>
    <lineage>
        <taxon>Eukaryota</taxon>
        <taxon>Fungi</taxon>
        <taxon>Dikarya</taxon>
        <taxon>Ascomycota</taxon>
        <taxon>Pezizomycotina</taxon>
        <taxon>Eurotiomycetes</taxon>
        <taxon>Chaetothyriomycetidae</taxon>
        <taxon>Chaetothyriales</taxon>
        <taxon>Herpotrichiellaceae</taxon>
        <taxon>Phialophora</taxon>
    </lineage>
</organism>
<proteinExistence type="predicted"/>
<keyword evidence="3" id="KW-1185">Reference proteome</keyword>
<evidence type="ECO:0008006" key="4">
    <source>
        <dbReference type="Google" id="ProtNLM"/>
    </source>
</evidence>
<dbReference type="EMBL" id="KN846960">
    <property type="protein sequence ID" value="KIW65433.1"/>
    <property type="molecule type" value="Genomic_DNA"/>
</dbReference>
<reference evidence="2 3" key="1">
    <citation type="submission" date="2015-01" db="EMBL/GenBank/DDBJ databases">
        <title>The Genome Sequence of Capronia semiimmersa CBS27337.</title>
        <authorList>
            <consortium name="The Broad Institute Genomics Platform"/>
            <person name="Cuomo C."/>
            <person name="de Hoog S."/>
            <person name="Gorbushina A."/>
            <person name="Stielow B."/>
            <person name="Teixiera M."/>
            <person name="Abouelleil A."/>
            <person name="Chapman S.B."/>
            <person name="Priest M."/>
            <person name="Young S.K."/>
            <person name="Wortman J."/>
            <person name="Nusbaum C."/>
            <person name="Birren B."/>
        </authorList>
    </citation>
    <scope>NUCLEOTIDE SEQUENCE [LARGE SCALE GENOMIC DNA]</scope>
    <source>
        <strain evidence="2 3">CBS 27337</strain>
    </source>
</reference>
<dbReference type="PANTHER" id="PTHR28632">
    <property type="entry name" value="TRANSLATION MACHINERY-ASSOCIATED PROTEIN 7"/>
    <property type="match status" value="1"/>
</dbReference>
<feature type="region of interest" description="Disordered" evidence="1">
    <location>
        <begin position="1"/>
        <end position="65"/>
    </location>
</feature>
<evidence type="ECO:0000313" key="3">
    <source>
        <dbReference type="Proteomes" id="UP000054266"/>
    </source>
</evidence>
<dbReference type="InterPro" id="IPR015157">
    <property type="entry name" value="TMA7"/>
</dbReference>